<gene>
    <name evidence="4" type="ORF">AMORRO_LOCUS18287</name>
</gene>
<evidence type="ECO:0000256" key="2">
    <source>
        <dbReference type="ARBA" id="ARBA00023004"/>
    </source>
</evidence>
<evidence type="ECO:0000313" key="4">
    <source>
        <dbReference type="EMBL" id="CAG8792807.1"/>
    </source>
</evidence>
<feature type="domain" description="Prolyl 4-hydroxylase alpha subunit Fe(2+) 2OG dioxygenase" evidence="3">
    <location>
        <begin position="70"/>
        <end position="143"/>
    </location>
</feature>
<sequence>LIELSEKGGYEPALLNVGRGRQELNTNMRNNSRHILDDEQLADALWFRVKDLVPDEWNDFPVVGLNERFRFLRYDPGERFNYHQDGNYQRPDGSETSFLSFLLYLNEGFVGGETAFARSNKKIKVTPKTGRVLIYEHSLNHEGAV</sequence>
<name>A0A9N9JT38_9GLOM</name>
<dbReference type="Proteomes" id="UP000789342">
    <property type="component" value="Unassembled WGS sequence"/>
</dbReference>
<dbReference type="EMBL" id="CAJVPV010063316">
    <property type="protein sequence ID" value="CAG8792807.1"/>
    <property type="molecule type" value="Genomic_DNA"/>
</dbReference>
<dbReference type="InterPro" id="IPR045054">
    <property type="entry name" value="P4HA-like"/>
</dbReference>
<evidence type="ECO:0000313" key="5">
    <source>
        <dbReference type="Proteomes" id="UP000789342"/>
    </source>
</evidence>
<dbReference type="PANTHER" id="PTHR10869">
    <property type="entry name" value="PROLYL 4-HYDROXYLASE ALPHA SUBUNIT"/>
    <property type="match status" value="1"/>
</dbReference>
<dbReference type="Gene3D" id="2.60.120.620">
    <property type="entry name" value="q2cbj1_9rhob like domain"/>
    <property type="match status" value="1"/>
</dbReference>
<evidence type="ECO:0000256" key="1">
    <source>
        <dbReference type="ARBA" id="ARBA00022723"/>
    </source>
</evidence>
<keyword evidence="5" id="KW-1185">Reference proteome</keyword>
<comment type="caution">
    <text evidence="4">The sequence shown here is derived from an EMBL/GenBank/DDBJ whole genome shotgun (WGS) entry which is preliminary data.</text>
</comment>
<dbReference type="GO" id="GO:0046872">
    <property type="term" value="F:metal ion binding"/>
    <property type="evidence" value="ECO:0007669"/>
    <property type="project" value="UniProtKB-KW"/>
</dbReference>
<evidence type="ECO:0000259" key="3">
    <source>
        <dbReference type="Pfam" id="PF13640"/>
    </source>
</evidence>
<feature type="non-terminal residue" evidence="4">
    <location>
        <position position="145"/>
    </location>
</feature>
<dbReference type="OrthoDB" id="69177at2759"/>
<keyword evidence="2" id="KW-0408">Iron</keyword>
<dbReference type="InterPro" id="IPR044862">
    <property type="entry name" value="Pro_4_hyd_alph_FE2OG_OXY"/>
</dbReference>
<proteinExistence type="predicted"/>
<organism evidence="4 5">
    <name type="scientific">Acaulospora morrowiae</name>
    <dbReference type="NCBI Taxonomy" id="94023"/>
    <lineage>
        <taxon>Eukaryota</taxon>
        <taxon>Fungi</taxon>
        <taxon>Fungi incertae sedis</taxon>
        <taxon>Mucoromycota</taxon>
        <taxon>Glomeromycotina</taxon>
        <taxon>Glomeromycetes</taxon>
        <taxon>Diversisporales</taxon>
        <taxon>Acaulosporaceae</taxon>
        <taxon>Acaulospora</taxon>
    </lineage>
</organism>
<dbReference type="AlphaFoldDB" id="A0A9N9JT38"/>
<protein>
    <submittedName>
        <fullName evidence="4">652_t:CDS:1</fullName>
    </submittedName>
</protein>
<reference evidence="4" key="1">
    <citation type="submission" date="2021-06" db="EMBL/GenBank/DDBJ databases">
        <authorList>
            <person name="Kallberg Y."/>
            <person name="Tangrot J."/>
            <person name="Rosling A."/>
        </authorList>
    </citation>
    <scope>NUCLEOTIDE SEQUENCE</scope>
    <source>
        <strain evidence="4">CL551</strain>
    </source>
</reference>
<keyword evidence="1" id="KW-0479">Metal-binding</keyword>
<feature type="non-terminal residue" evidence="4">
    <location>
        <position position="1"/>
    </location>
</feature>
<accession>A0A9N9JT38</accession>
<dbReference type="PANTHER" id="PTHR10869:SF241">
    <property type="entry name" value="FE2OG DIOXYGENASE DOMAIN-CONTAINING PROTEIN"/>
    <property type="match status" value="1"/>
</dbReference>
<dbReference type="Pfam" id="PF13640">
    <property type="entry name" value="2OG-FeII_Oxy_3"/>
    <property type="match status" value="1"/>
</dbReference>
<dbReference type="GO" id="GO:0005783">
    <property type="term" value="C:endoplasmic reticulum"/>
    <property type="evidence" value="ECO:0007669"/>
    <property type="project" value="TreeGrafter"/>
</dbReference>
<dbReference type="GO" id="GO:0004656">
    <property type="term" value="F:procollagen-proline 4-dioxygenase activity"/>
    <property type="evidence" value="ECO:0007669"/>
    <property type="project" value="TreeGrafter"/>
</dbReference>